<dbReference type="EMBL" id="RQIS01000010">
    <property type="protein sequence ID" value="RQH05485.1"/>
    <property type="molecule type" value="Genomic_DNA"/>
</dbReference>
<evidence type="ECO:0000313" key="3">
    <source>
        <dbReference type="Proteomes" id="UP000272778"/>
    </source>
</evidence>
<comment type="caution">
    <text evidence="2">The sequence shown here is derived from an EMBL/GenBank/DDBJ whole genome shotgun (WGS) entry which is preliminary data.</text>
</comment>
<keyword evidence="3" id="KW-1185">Reference proteome</keyword>
<feature type="region of interest" description="Disordered" evidence="1">
    <location>
        <begin position="79"/>
        <end position="102"/>
    </location>
</feature>
<organism evidence="2 3">
    <name type="scientific">Paraburkholderia dinghuensis</name>
    <dbReference type="NCBI Taxonomy" id="2305225"/>
    <lineage>
        <taxon>Bacteria</taxon>
        <taxon>Pseudomonadati</taxon>
        <taxon>Pseudomonadota</taxon>
        <taxon>Betaproteobacteria</taxon>
        <taxon>Burkholderiales</taxon>
        <taxon>Burkholderiaceae</taxon>
        <taxon>Paraburkholderia</taxon>
    </lineage>
</organism>
<feature type="compositionally biased region" description="Basic and acidic residues" evidence="1">
    <location>
        <begin position="93"/>
        <end position="102"/>
    </location>
</feature>
<name>A0A3N6MU98_9BURK</name>
<dbReference type="InterPro" id="IPR025421">
    <property type="entry name" value="DUF4148"/>
</dbReference>
<proteinExistence type="predicted"/>
<dbReference type="Pfam" id="PF13663">
    <property type="entry name" value="DUF4148"/>
    <property type="match status" value="1"/>
</dbReference>
<protein>
    <submittedName>
        <fullName evidence="2">DUF4148 domain-containing protein</fullName>
    </submittedName>
</protein>
<evidence type="ECO:0000313" key="2">
    <source>
        <dbReference type="EMBL" id="RQH05485.1"/>
    </source>
</evidence>
<accession>A0A3N6MU98</accession>
<dbReference type="OrthoDB" id="9009748at2"/>
<reference evidence="2 3" key="1">
    <citation type="submission" date="2018-11" db="EMBL/GenBank/DDBJ databases">
        <title>Paraburkholderia sp. DHOA04, isolated from soil.</title>
        <authorList>
            <person name="Gao Z.-H."/>
            <person name="Qiu L.-H."/>
            <person name="Fu J.-C."/>
        </authorList>
    </citation>
    <scope>NUCLEOTIDE SEQUENCE [LARGE SCALE GENOMIC DNA]</scope>
    <source>
        <strain evidence="2 3">DHOA04</strain>
    </source>
</reference>
<dbReference type="AlphaFoldDB" id="A0A3N6MU98"/>
<dbReference type="Proteomes" id="UP000272778">
    <property type="component" value="Unassembled WGS sequence"/>
</dbReference>
<evidence type="ECO:0000256" key="1">
    <source>
        <dbReference type="SAM" id="MobiDB-lite"/>
    </source>
</evidence>
<dbReference type="RefSeq" id="WP_124151972.1">
    <property type="nucleotide sequence ID" value="NZ_RQIS01000010.1"/>
</dbReference>
<gene>
    <name evidence="2" type="ORF">D1Y85_15660</name>
</gene>
<sequence length="102" mass="10458">MKSVIQSVALAVVLAAPVAVLAQSNLQITREQVRAELVQMERAGYTPARFGGSNYPDDIQAAQATVAAVNNAPAVGGVADGTSEAGGPAVATTKDKTLYLHH</sequence>